<dbReference type="RefSeq" id="WP_373290214.1">
    <property type="nucleotide sequence ID" value="NZ_BMQC01000003.1"/>
</dbReference>
<dbReference type="Proteomes" id="UP000662200">
    <property type="component" value="Unassembled WGS sequence"/>
</dbReference>
<organism evidence="1 2">
    <name type="scientific">Pilimelia terevasa</name>
    <dbReference type="NCBI Taxonomy" id="53372"/>
    <lineage>
        <taxon>Bacteria</taxon>
        <taxon>Bacillati</taxon>
        <taxon>Actinomycetota</taxon>
        <taxon>Actinomycetes</taxon>
        <taxon>Micromonosporales</taxon>
        <taxon>Micromonosporaceae</taxon>
        <taxon>Pilimelia</taxon>
    </lineage>
</organism>
<evidence type="ECO:0000313" key="1">
    <source>
        <dbReference type="EMBL" id="GGK20932.1"/>
    </source>
</evidence>
<name>A0A8J3BMZ2_9ACTN</name>
<reference evidence="1" key="1">
    <citation type="journal article" date="2014" name="Int. J. Syst. Evol. Microbiol.">
        <title>Complete genome sequence of Corynebacterium casei LMG S-19264T (=DSM 44701T), isolated from a smear-ripened cheese.</title>
        <authorList>
            <consortium name="US DOE Joint Genome Institute (JGI-PGF)"/>
            <person name="Walter F."/>
            <person name="Albersmeier A."/>
            <person name="Kalinowski J."/>
            <person name="Ruckert C."/>
        </authorList>
    </citation>
    <scope>NUCLEOTIDE SEQUENCE</scope>
    <source>
        <strain evidence="1">JCM 3091</strain>
    </source>
</reference>
<gene>
    <name evidence="1" type="ORF">GCM10010124_11790</name>
</gene>
<sequence length="120" mass="13622">MRDGYLARWSGAEYEASPDGSEVRIYRGDAADGFAEISPGRFRRVVPAGEITELTYVRTVCTWREAPFLVLGAHEEWLRVEYTGGLRPVAERLGLEEFDFGVYQGWVPAHEVVDLRESRV</sequence>
<accession>A0A8J3BMZ2</accession>
<comment type="caution">
    <text evidence="1">The sequence shown here is derived from an EMBL/GenBank/DDBJ whole genome shotgun (WGS) entry which is preliminary data.</text>
</comment>
<dbReference type="EMBL" id="BMQC01000003">
    <property type="protein sequence ID" value="GGK20932.1"/>
    <property type="molecule type" value="Genomic_DNA"/>
</dbReference>
<keyword evidence="2" id="KW-1185">Reference proteome</keyword>
<dbReference type="AlphaFoldDB" id="A0A8J3BMZ2"/>
<protein>
    <submittedName>
        <fullName evidence="1">Uncharacterized protein</fullName>
    </submittedName>
</protein>
<reference evidence="1" key="2">
    <citation type="submission" date="2020-09" db="EMBL/GenBank/DDBJ databases">
        <authorList>
            <person name="Sun Q."/>
            <person name="Ohkuma M."/>
        </authorList>
    </citation>
    <scope>NUCLEOTIDE SEQUENCE</scope>
    <source>
        <strain evidence="1">JCM 3091</strain>
    </source>
</reference>
<proteinExistence type="predicted"/>
<evidence type="ECO:0000313" key="2">
    <source>
        <dbReference type="Proteomes" id="UP000662200"/>
    </source>
</evidence>